<dbReference type="RefSeq" id="WP_008666567.1">
    <property type="nucleotide sequence ID" value="NZ_ANOF01000081.1"/>
</dbReference>
<dbReference type="Proteomes" id="UP000011996">
    <property type="component" value="Unassembled WGS sequence"/>
</dbReference>
<dbReference type="AlphaFoldDB" id="M5SGU5"/>
<gene>
    <name evidence="1" type="ORF">RESH_02514</name>
</gene>
<reference evidence="1 2" key="1">
    <citation type="journal article" date="2013" name="Mar. Genomics">
        <title>Expression of sulfatases in Rhodopirellula baltica and the diversity of sulfatases in the genus Rhodopirellula.</title>
        <authorList>
            <person name="Wegner C.E."/>
            <person name="Richter-Heitmann T."/>
            <person name="Klindworth A."/>
            <person name="Klockow C."/>
            <person name="Richter M."/>
            <person name="Achstetter T."/>
            <person name="Glockner F.O."/>
            <person name="Harder J."/>
        </authorList>
    </citation>
    <scope>NUCLEOTIDE SEQUENCE [LARGE SCALE GENOMIC DNA]</scope>
    <source>
        <strain evidence="1 2">SH398</strain>
    </source>
</reference>
<accession>M5SGU5</accession>
<dbReference type="STRING" id="1263868.RESH_02514"/>
<evidence type="ECO:0000313" key="1">
    <source>
        <dbReference type="EMBL" id="EMI26932.1"/>
    </source>
</evidence>
<dbReference type="PATRIC" id="fig|1263868.3.peg.2731"/>
<protein>
    <submittedName>
        <fullName evidence="1">FAD-dependent pyridine nucleotide-disulfide oxidoreductase</fullName>
    </submittedName>
</protein>
<proteinExistence type="predicted"/>
<dbReference type="EMBL" id="ANOF01000081">
    <property type="protein sequence ID" value="EMI26932.1"/>
    <property type="molecule type" value="Genomic_DNA"/>
</dbReference>
<name>M5SGU5_9BACT</name>
<organism evidence="1 2">
    <name type="scientific">Rhodopirellula europaea SH398</name>
    <dbReference type="NCBI Taxonomy" id="1263868"/>
    <lineage>
        <taxon>Bacteria</taxon>
        <taxon>Pseudomonadati</taxon>
        <taxon>Planctomycetota</taxon>
        <taxon>Planctomycetia</taxon>
        <taxon>Pirellulales</taxon>
        <taxon>Pirellulaceae</taxon>
        <taxon>Rhodopirellula</taxon>
    </lineage>
</organism>
<evidence type="ECO:0000313" key="2">
    <source>
        <dbReference type="Proteomes" id="UP000011996"/>
    </source>
</evidence>
<sequence length="160" mass="17757">MTNISIGSIRQHTIGLEILNVGGESQVIVDAIIVATGARPSLNMLRELRLEVDASTEATKALGPLIDPIQHSCGTVSSHGAEELKQPERGFYLAGMKSYGRAHASVQRGRSKLKQVLIDRCRFEHDRRGNQRLPKKPLERVTPARRLNHRNNVGFVDRTC</sequence>
<comment type="caution">
    <text evidence="1">The sequence shown here is derived from an EMBL/GenBank/DDBJ whole genome shotgun (WGS) entry which is preliminary data.</text>
</comment>